<evidence type="ECO:0000313" key="2">
    <source>
        <dbReference type="EMBL" id="CAF4487986.1"/>
    </source>
</evidence>
<reference evidence="1" key="1">
    <citation type="submission" date="2021-02" db="EMBL/GenBank/DDBJ databases">
        <authorList>
            <person name="Nowell W R."/>
        </authorList>
    </citation>
    <scope>NUCLEOTIDE SEQUENCE</scope>
</reference>
<name>A0A8S2XCA4_9BILA</name>
<dbReference type="EMBL" id="CAJOBI010078450">
    <property type="protein sequence ID" value="CAF4487619.1"/>
    <property type="molecule type" value="Genomic_DNA"/>
</dbReference>
<accession>A0A8S2XCA4</accession>
<dbReference type="EMBL" id="CAJOBJ010220364">
    <property type="protein sequence ID" value="CAF5031838.1"/>
    <property type="molecule type" value="Genomic_DNA"/>
</dbReference>
<proteinExistence type="predicted"/>
<evidence type="ECO:0000313" key="3">
    <source>
        <dbReference type="EMBL" id="CAF5031838.1"/>
    </source>
</evidence>
<comment type="caution">
    <text evidence="1">The sequence shown here is derived from an EMBL/GenBank/DDBJ whole genome shotgun (WGS) entry which is preliminary data.</text>
</comment>
<gene>
    <name evidence="3" type="ORF">GIL414_LOCUS58942</name>
    <name evidence="1" type="ORF">SMN809_LOCUS34319</name>
    <name evidence="2" type="ORF">SMN809_LOCUS34335</name>
</gene>
<evidence type="ECO:0000313" key="1">
    <source>
        <dbReference type="EMBL" id="CAF4487619.1"/>
    </source>
</evidence>
<feature type="non-terminal residue" evidence="1">
    <location>
        <position position="32"/>
    </location>
</feature>
<dbReference type="Proteomes" id="UP000676336">
    <property type="component" value="Unassembled WGS sequence"/>
</dbReference>
<dbReference type="AlphaFoldDB" id="A0A8S2XCA4"/>
<protein>
    <submittedName>
        <fullName evidence="1">Uncharacterized protein</fullName>
    </submittedName>
</protein>
<evidence type="ECO:0000313" key="4">
    <source>
        <dbReference type="Proteomes" id="UP000676336"/>
    </source>
</evidence>
<dbReference type="EMBL" id="CAJOBI010078525">
    <property type="protein sequence ID" value="CAF4487986.1"/>
    <property type="molecule type" value="Genomic_DNA"/>
</dbReference>
<sequence length="32" mass="3775">MEQRLAIADLKGWIRADDNIEITPLNQRHEDL</sequence>
<organism evidence="1 4">
    <name type="scientific">Rotaria magnacalcarata</name>
    <dbReference type="NCBI Taxonomy" id="392030"/>
    <lineage>
        <taxon>Eukaryota</taxon>
        <taxon>Metazoa</taxon>
        <taxon>Spiralia</taxon>
        <taxon>Gnathifera</taxon>
        <taxon>Rotifera</taxon>
        <taxon>Eurotatoria</taxon>
        <taxon>Bdelloidea</taxon>
        <taxon>Philodinida</taxon>
        <taxon>Philodinidae</taxon>
        <taxon>Rotaria</taxon>
    </lineage>
</organism>
<dbReference type="Proteomes" id="UP000681720">
    <property type="component" value="Unassembled WGS sequence"/>
</dbReference>